<dbReference type="Pfam" id="PF01454">
    <property type="entry name" value="MAGE"/>
    <property type="match status" value="1"/>
</dbReference>
<protein>
    <recommendedName>
        <fullName evidence="2">MAGE domain-containing protein</fullName>
    </recommendedName>
</protein>
<dbReference type="EMBL" id="KQ241640">
    <property type="protein sequence ID" value="KNC86690.1"/>
    <property type="molecule type" value="Genomic_DNA"/>
</dbReference>
<feature type="domain" description="MAGE" evidence="2">
    <location>
        <begin position="54"/>
        <end position="242"/>
    </location>
</feature>
<feature type="region of interest" description="Disordered" evidence="1">
    <location>
        <begin position="243"/>
        <end position="264"/>
    </location>
</feature>
<sequence length="264" mass="30343">MTQSATAWMKLEEDVKQKLINDCVCIFLAKSQNGAVVRQQDITEGLTLANPGDKKYSRFVSEILNGASAKFKTVFGMDICQLGDKKTRPSKTGRKKAAAKQQKLYILTNALEHNPADRAQIVDFSDDHHNIALVFVILAYIYLNDQMITHSQLWVHLEKLGLHASEKRHPLFGDVTKLYKFDLLVKQRWLDMCPVKVDGRDDMELRWGQRAEKELDARDVIGFLANLIGQDKEPYVKEYLRKKRHREQMKKQQQQGEEEGIAEA</sequence>
<keyword evidence="4" id="KW-1185">Reference proteome</keyword>
<dbReference type="PANTHER" id="PTHR11736:SF14">
    <property type="entry name" value="NSE3 HOMOLOG, SMC5-SMC6 COMPLEX COMPONENT"/>
    <property type="match status" value="1"/>
</dbReference>
<dbReference type="OrthoDB" id="205198at2759"/>
<evidence type="ECO:0000256" key="1">
    <source>
        <dbReference type="SAM" id="MobiDB-lite"/>
    </source>
</evidence>
<dbReference type="SMART" id="SM01373">
    <property type="entry name" value="MAGE"/>
    <property type="match status" value="1"/>
</dbReference>
<dbReference type="PANTHER" id="PTHR11736">
    <property type="entry name" value="MELANOMA-ASSOCIATED ANTIGEN MAGE ANTIGEN"/>
    <property type="match status" value="1"/>
</dbReference>
<dbReference type="InterPro" id="IPR037445">
    <property type="entry name" value="MAGE"/>
</dbReference>
<dbReference type="GO" id="GO:0005634">
    <property type="term" value="C:nucleus"/>
    <property type="evidence" value="ECO:0007669"/>
    <property type="project" value="TreeGrafter"/>
</dbReference>
<dbReference type="InterPro" id="IPR002190">
    <property type="entry name" value="MHD_dom"/>
</dbReference>
<accession>A0A0L0GCF4</accession>
<dbReference type="AlphaFoldDB" id="A0A0L0GCF4"/>
<dbReference type="Gene3D" id="1.10.10.1200">
    <property type="entry name" value="MAGE homology domain, winged helix WH1 motif"/>
    <property type="match status" value="1"/>
</dbReference>
<dbReference type="RefSeq" id="XP_014160592.1">
    <property type="nucleotide sequence ID" value="XM_014305117.1"/>
</dbReference>
<evidence type="ECO:0000259" key="2">
    <source>
        <dbReference type="PROSITE" id="PS50838"/>
    </source>
</evidence>
<dbReference type="InterPro" id="IPR041898">
    <property type="entry name" value="MAGE_WH1"/>
</dbReference>
<gene>
    <name evidence="3" type="ORF">SARC_01158</name>
</gene>
<dbReference type="GeneID" id="25901662"/>
<dbReference type="InterPro" id="IPR041899">
    <property type="entry name" value="MAGE_WH2"/>
</dbReference>
<dbReference type="STRING" id="667725.A0A0L0GCF4"/>
<reference evidence="3 4" key="1">
    <citation type="submission" date="2011-02" db="EMBL/GenBank/DDBJ databases">
        <title>The Genome Sequence of Sphaeroforma arctica JP610.</title>
        <authorList>
            <consortium name="The Broad Institute Genome Sequencing Platform"/>
            <person name="Russ C."/>
            <person name="Cuomo C."/>
            <person name="Young S.K."/>
            <person name="Zeng Q."/>
            <person name="Gargeya S."/>
            <person name="Alvarado L."/>
            <person name="Berlin A."/>
            <person name="Chapman S.B."/>
            <person name="Chen Z."/>
            <person name="Freedman E."/>
            <person name="Gellesch M."/>
            <person name="Goldberg J."/>
            <person name="Griggs A."/>
            <person name="Gujja S."/>
            <person name="Heilman E."/>
            <person name="Heiman D."/>
            <person name="Howarth C."/>
            <person name="Mehta T."/>
            <person name="Neiman D."/>
            <person name="Pearson M."/>
            <person name="Roberts A."/>
            <person name="Saif S."/>
            <person name="Shea T."/>
            <person name="Shenoy N."/>
            <person name="Sisk P."/>
            <person name="Stolte C."/>
            <person name="Sykes S."/>
            <person name="White J."/>
            <person name="Yandava C."/>
            <person name="Burger G."/>
            <person name="Gray M.W."/>
            <person name="Holland P.W.H."/>
            <person name="King N."/>
            <person name="Lang F.B.F."/>
            <person name="Roger A.J."/>
            <person name="Ruiz-Trillo I."/>
            <person name="Haas B."/>
            <person name="Nusbaum C."/>
            <person name="Birren B."/>
        </authorList>
    </citation>
    <scope>NUCLEOTIDE SEQUENCE [LARGE SCALE GENOMIC DNA]</scope>
    <source>
        <strain evidence="3 4">JP610</strain>
    </source>
</reference>
<proteinExistence type="predicted"/>
<evidence type="ECO:0000313" key="4">
    <source>
        <dbReference type="Proteomes" id="UP000054560"/>
    </source>
</evidence>
<dbReference type="Gene3D" id="1.10.10.1210">
    <property type="entry name" value="MAGE homology domain, winged helix WH2 motif"/>
    <property type="match status" value="1"/>
</dbReference>
<dbReference type="eggNOG" id="KOG4562">
    <property type="taxonomic scope" value="Eukaryota"/>
</dbReference>
<dbReference type="Proteomes" id="UP000054560">
    <property type="component" value="Unassembled WGS sequence"/>
</dbReference>
<dbReference type="PROSITE" id="PS50838">
    <property type="entry name" value="MAGE"/>
    <property type="match status" value="1"/>
</dbReference>
<organism evidence="3 4">
    <name type="scientific">Sphaeroforma arctica JP610</name>
    <dbReference type="NCBI Taxonomy" id="667725"/>
    <lineage>
        <taxon>Eukaryota</taxon>
        <taxon>Ichthyosporea</taxon>
        <taxon>Ichthyophonida</taxon>
        <taxon>Sphaeroforma</taxon>
    </lineage>
</organism>
<name>A0A0L0GCF4_9EUKA</name>
<evidence type="ECO:0000313" key="3">
    <source>
        <dbReference type="EMBL" id="KNC86690.1"/>
    </source>
</evidence>